<evidence type="ECO:0000313" key="3">
    <source>
        <dbReference type="Proteomes" id="UP000719412"/>
    </source>
</evidence>
<evidence type="ECO:0000313" key="2">
    <source>
        <dbReference type="EMBL" id="KAH0808370.1"/>
    </source>
</evidence>
<evidence type="ECO:0000256" key="1">
    <source>
        <dbReference type="SAM" id="MobiDB-lite"/>
    </source>
</evidence>
<name>A0A8J6L4S4_TENMO</name>
<keyword evidence="3" id="KW-1185">Reference proteome</keyword>
<feature type="compositionally biased region" description="Polar residues" evidence="1">
    <location>
        <begin position="171"/>
        <end position="181"/>
    </location>
</feature>
<feature type="region of interest" description="Disordered" evidence="1">
    <location>
        <begin position="171"/>
        <end position="205"/>
    </location>
</feature>
<reference evidence="2" key="1">
    <citation type="journal article" date="2020" name="J Insects Food Feed">
        <title>The yellow mealworm (Tenebrio molitor) genome: a resource for the emerging insects as food and feed industry.</title>
        <authorList>
            <person name="Eriksson T."/>
            <person name="Andere A."/>
            <person name="Kelstrup H."/>
            <person name="Emery V."/>
            <person name="Picard C."/>
        </authorList>
    </citation>
    <scope>NUCLEOTIDE SEQUENCE</scope>
    <source>
        <strain evidence="2">Stoneville</strain>
        <tissue evidence="2">Whole head</tissue>
    </source>
</reference>
<organism evidence="2 3">
    <name type="scientific">Tenebrio molitor</name>
    <name type="common">Yellow mealworm beetle</name>
    <dbReference type="NCBI Taxonomy" id="7067"/>
    <lineage>
        <taxon>Eukaryota</taxon>
        <taxon>Metazoa</taxon>
        <taxon>Ecdysozoa</taxon>
        <taxon>Arthropoda</taxon>
        <taxon>Hexapoda</taxon>
        <taxon>Insecta</taxon>
        <taxon>Pterygota</taxon>
        <taxon>Neoptera</taxon>
        <taxon>Endopterygota</taxon>
        <taxon>Coleoptera</taxon>
        <taxon>Polyphaga</taxon>
        <taxon>Cucujiformia</taxon>
        <taxon>Tenebrionidae</taxon>
        <taxon>Tenebrio</taxon>
    </lineage>
</organism>
<dbReference type="AlphaFoldDB" id="A0A8J6L4S4"/>
<gene>
    <name evidence="2" type="ORF">GEV33_014421</name>
</gene>
<comment type="caution">
    <text evidence="2">The sequence shown here is derived from an EMBL/GenBank/DDBJ whole genome shotgun (WGS) entry which is preliminary data.</text>
</comment>
<dbReference type="Proteomes" id="UP000719412">
    <property type="component" value="Unassembled WGS sequence"/>
</dbReference>
<accession>A0A8J6L4S4</accession>
<sequence>MPARHRVIVVPFQQLSSRPSRYYPFPGSRFTSGRDALETAREYNLNVGVGGDNRKKENSEWRGHQQTDNSTLTKKKTFCLKRPAGFAKTKIFFYHPGLDRHGAVDVSGDLDLPRAHGRRRNPGVEFDSTLRRLVLHEPSVGDPQIRSSASGFGLPGFFLQPQPLRSLDVSTPFSRRSTTPVSAPFTVPPDLTSLTKDQRPKTKRPPSQFGLLLFLAENVVRTMVR</sequence>
<dbReference type="EMBL" id="JABDTM020028815">
    <property type="protein sequence ID" value="KAH0808370.1"/>
    <property type="molecule type" value="Genomic_DNA"/>
</dbReference>
<protein>
    <submittedName>
        <fullName evidence="2">Uncharacterized protein</fullName>
    </submittedName>
</protein>
<proteinExistence type="predicted"/>
<feature type="region of interest" description="Disordered" evidence="1">
    <location>
        <begin position="48"/>
        <end position="69"/>
    </location>
</feature>
<reference evidence="2" key="2">
    <citation type="submission" date="2021-08" db="EMBL/GenBank/DDBJ databases">
        <authorList>
            <person name="Eriksson T."/>
        </authorList>
    </citation>
    <scope>NUCLEOTIDE SEQUENCE</scope>
    <source>
        <strain evidence="2">Stoneville</strain>
        <tissue evidence="2">Whole head</tissue>
    </source>
</reference>
<feature type="compositionally biased region" description="Basic and acidic residues" evidence="1">
    <location>
        <begin position="52"/>
        <end position="65"/>
    </location>
</feature>